<keyword evidence="2" id="KW-1185">Reference proteome</keyword>
<organism evidence="1 2">
    <name type="scientific">Testicularia cyperi</name>
    <dbReference type="NCBI Taxonomy" id="1882483"/>
    <lineage>
        <taxon>Eukaryota</taxon>
        <taxon>Fungi</taxon>
        <taxon>Dikarya</taxon>
        <taxon>Basidiomycota</taxon>
        <taxon>Ustilaginomycotina</taxon>
        <taxon>Ustilaginomycetes</taxon>
        <taxon>Ustilaginales</taxon>
        <taxon>Anthracoideaceae</taxon>
        <taxon>Testicularia</taxon>
    </lineage>
</organism>
<dbReference type="OrthoDB" id="296187at2759"/>
<dbReference type="AlphaFoldDB" id="A0A317XYC0"/>
<evidence type="ECO:0000313" key="2">
    <source>
        <dbReference type="Proteomes" id="UP000246740"/>
    </source>
</evidence>
<name>A0A317XYC0_9BASI</name>
<dbReference type="InterPro" id="IPR036126">
    <property type="entry name" value="TBCA_sf"/>
</dbReference>
<gene>
    <name evidence="1" type="ORF">BCV70DRAFT_197502</name>
</gene>
<dbReference type="GO" id="GO:0007023">
    <property type="term" value="P:post-chaperonin tubulin folding pathway"/>
    <property type="evidence" value="ECO:0007669"/>
    <property type="project" value="InterPro"/>
</dbReference>
<evidence type="ECO:0000313" key="1">
    <source>
        <dbReference type="EMBL" id="PWZ03274.1"/>
    </source>
</evidence>
<accession>A0A317XYC0</accession>
<dbReference type="InParanoid" id="A0A317XYC0"/>
<sequence length="55" mass="6167">MIPDCRKRLEIAVDDLLVYFNGLQNDQSVKETQEYTGAQEALAEAQEKLSAPVQV</sequence>
<protein>
    <recommendedName>
        <fullName evidence="3">Tubulin-specific chaperone A</fullName>
    </recommendedName>
</protein>
<dbReference type="SUPFAM" id="SSF46988">
    <property type="entry name" value="Tubulin chaperone cofactor A"/>
    <property type="match status" value="1"/>
</dbReference>
<dbReference type="GO" id="GO:0048487">
    <property type="term" value="F:beta-tubulin binding"/>
    <property type="evidence" value="ECO:0007669"/>
    <property type="project" value="InterPro"/>
</dbReference>
<reference evidence="1 2" key="1">
    <citation type="journal article" date="2018" name="Mol. Biol. Evol.">
        <title>Broad Genomic Sampling Reveals a Smut Pathogenic Ancestry of the Fungal Clade Ustilaginomycotina.</title>
        <authorList>
            <person name="Kijpornyongpan T."/>
            <person name="Mondo S.J."/>
            <person name="Barry K."/>
            <person name="Sandor L."/>
            <person name="Lee J."/>
            <person name="Lipzen A."/>
            <person name="Pangilinan J."/>
            <person name="LaButti K."/>
            <person name="Hainaut M."/>
            <person name="Henrissat B."/>
            <person name="Grigoriev I.V."/>
            <person name="Spatafora J.W."/>
            <person name="Aime M.C."/>
        </authorList>
    </citation>
    <scope>NUCLEOTIDE SEQUENCE [LARGE SCALE GENOMIC DNA]</scope>
    <source>
        <strain evidence="1 2">MCA 3645</strain>
    </source>
</reference>
<dbReference type="EMBL" id="KZ819188">
    <property type="protein sequence ID" value="PWZ03274.1"/>
    <property type="molecule type" value="Genomic_DNA"/>
</dbReference>
<dbReference type="Gene3D" id="1.20.58.90">
    <property type="match status" value="1"/>
</dbReference>
<dbReference type="GO" id="GO:0007021">
    <property type="term" value="P:tubulin complex assembly"/>
    <property type="evidence" value="ECO:0007669"/>
    <property type="project" value="InterPro"/>
</dbReference>
<dbReference type="Proteomes" id="UP000246740">
    <property type="component" value="Unassembled WGS sequence"/>
</dbReference>
<evidence type="ECO:0008006" key="3">
    <source>
        <dbReference type="Google" id="ProtNLM"/>
    </source>
</evidence>
<proteinExistence type="predicted"/>